<dbReference type="NCBIfam" id="TIGR00418">
    <property type="entry name" value="thrS"/>
    <property type="match status" value="1"/>
</dbReference>
<evidence type="ECO:0000256" key="12">
    <source>
        <dbReference type="ARBA" id="ARBA00049515"/>
    </source>
</evidence>
<dbReference type="InterPro" id="IPR002320">
    <property type="entry name" value="Thr-tRNA-ligase_IIa"/>
</dbReference>
<evidence type="ECO:0000256" key="7">
    <source>
        <dbReference type="ARBA" id="ARBA00022833"/>
    </source>
</evidence>
<keyword evidence="6 13" id="KW-0547">Nucleotide-binding</keyword>
<keyword evidence="7 13" id="KW-0862">Zinc</keyword>
<dbReference type="Gene3D" id="3.40.50.800">
    <property type="entry name" value="Anticodon-binding domain"/>
    <property type="match status" value="1"/>
</dbReference>
<evidence type="ECO:0000313" key="16">
    <source>
        <dbReference type="Proteomes" id="UP000264062"/>
    </source>
</evidence>
<dbReference type="InterPro" id="IPR045864">
    <property type="entry name" value="aa-tRNA-synth_II/BPL/LPL"/>
</dbReference>
<dbReference type="GO" id="GO:0005737">
    <property type="term" value="C:cytoplasm"/>
    <property type="evidence" value="ECO:0007669"/>
    <property type="project" value="UniProtKB-SubCell"/>
</dbReference>
<comment type="catalytic activity">
    <reaction evidence="12 13">
        <text>tRNA(Thr) + L-threonine + ATP = L-threonyl-tRNA(Thr) + AMP + diphosphate + H(+)</text>
        <dbReference type="Rhea" id="RHEA:24624"/>
        <dbReference type="Rhea" id="RHEA-COMP:9670"/>
        <dbReference type="Rhea" id="RHEA-COMP:9704"/>
        <dbReference type="ChEBI" id="CHEBI:15378"/>
        <dbReference type="ChEBI" id="CHEBI:30616"/>
        <dbReference type="ChEBI" id="CHEBI:33019"/>
        <dbReference type="ChEBI" id="CHEBI:57926"/>
        <dbReference type="ChEBI" id="CHEBI:78442"/>
        <dbReference type="ChEBI" id="CHEBI:78534"/>
        <dbReference type="ChEBI" id="CHEBI:456215"/>
        <dbReference type="EC" id="6.1.1.3"/>
    </reaction>
</comment>
<feature type="binding site" evidence="13">
    <location>
        <position position="397"/>
    </location>
    <ligand>
        <name>Zn(2+)</name>
        <dbReference type="ChEBI" id="CHEBI:29105"/>
        <note>catalytic</note>
    </ligand>
</feature>
<dbReference type="Gene3D" id="3.30.54.20">
    <property type="match status" value="1"/>
</dbReference>
<evidence type="ECO:0000256" key="9">
    <source>
        <dbReference type="ARBA" id="ARBA00022884"/>
    </source>
</evidence>
<comment type="subcellular location">
    <subcellularLocation>
        <location evidence="13">Cytoplasm</location>
    </subcellularLocation>
</comment>
<feature type="domain" description="Aminoacyl-transfer RNA synthetases class-II family profile" evidence="14">
    <location>
        <begin position="254"/>
        <end position="550"/>
    </location>
</feature>
<dbReference type="EC" id="6.1.1.3" evidence="13"/>
<dbReference type="FunFam" id="3.30.930.10:FF:000002">
    <property type="entry name" value="Threonine--tRNA ligase"/>
    <property type="match status" value="1"/>
</dbReference>
<proteinExistence type="inferred from homology"/>
<dbReference type="InterPro" id="IPR012947">
    <property type="entry name" value="tRNA_SAD"/>
</dbReference>
<evidence type="ECO:0000313" key="15">
    <source>
        <dbReference type="EMBL" id="HAV91617.1"/>
    </source>
</evidence>
<keyword evidence="4 13" id="KW-0436">Ligase</keyword>
<dbReference type="InterPro" id="IPR033728">
    <property type="entry name" value="ThrRS_core"/>
</dbReference>
<dbReference type="CDD" id="cd00860">
    <property type="entry name" value="ThrRS_anticodon"/>
    <property type="match status" value="1"/>
</dbReference>
<dbReference type="GO" id="GO:0005524">
    <property type="term" value="F:ATP binding"/>
    <property type="evidence" value="ECO:0007669"/>
    <property type="project" value="UniProtKB-UniRule"/>
</dbReference>
<dbReference type="PROSITE" id="PS50862">
    <property type="entry name" value="AA_TRNA_LIGASE_II"/>
    <property type="match status" value="1"/>
</dbReference>
<evidence type="ECO:0000256" key="10">
    <source>
        <dbReference type="ARBA" id="ARBA00022917"/>
    </source>
</evidence>
<comment type="similarity">
    <text evidence="1 13">Belongs to the class-II aminoacyl-tRNA synthetase family.</text>
</comment>
<dbReference type="Gene3D" id="3.30.980.10">
    <property type="entry name" value="Threonyl-trna Synthetase, Chain A, domain 2"/>
    <property type="match status" value="1"/>
</dbReference>
<evidence type="ECO:0000256" key="13">
    <source>
        <dbReference type="HAMAP-Rule" id="MF_00184"/>
    </source>
</evidence>
<keyword evidence="8 13" id="KW-0067">ATP-binding</keyword>
<dbReference type="Proteomes" id="UP000264062">
    <property type="component" value="Unassembled WGS sequence"/>
</dbReference>
<evidence type="ECO:0000256" key="3">
    <source>
        <dbReference type="ARBA" id="ARBA00022555"/>
    </source>
</evidence>
<dbReference type="InterPro" id="IPR006195">
    <property type="entry name" value="aa-tRNA-synth_II"/>
</dbReference>
<dbReference type="GO" id="GO:0046872">
    <property type="term" value="F:metal ion binding"/>
    <property type="evidence" value="ECO:0007669"/>
    <property type="project" value="UniProtKB-KW"/>
</dbReference>
<evidence type="ECO:0000256" key="6">
    <source>
        <dbReference type="ARBA" id="ARBA00022741"/>
    </source>
</evidence>
<sequence>MITINNKSIEYKENKILFDYIKEDAEFSKQKFLISGVDNILYDLKLTPIKDNNIIWLYDFSSERGRDAYWHSTSHILAMAMKVWFKKNHGGDEKVKLAIGPSIENGFYYDFDLGGTAFKEENLSEIESIMKDLIEENIPFVKSVLTREEILEKYKKSNEKFKIEIIEQYKDEKEFAIYSNYSKKYEMEFFDMCRGPHIPSTGYVKAFKLLSLAGAYWRGDENKDMLARIYGISFPDKQMVKDYVEKIEEAKKRDHRVLGKKLEIFSIFEETGSGLVYWHPHGGMLRDIIERFWKDEHLKRGYDLVVTPHIARAELWKTSGHYDFYKENMYIFKIDEEEYVLKPMNCPGHVMIYKTKIHSYRDLPVKYAELGTVYRYERSGALHGLLRVRGFTQDDGHVFCTPSQLPEEVEKVFDFAVFMIEKFGYKKYSVELSMRDPKNPAKYAGTAEEWDVAQKVLKDILIKKNISFVEMPGEAVFYGPKIDIKLQDALGREWQGPTVQFDFNLPRRFNVTYIGDDNKEHFVYMVHRALLGSIERFIGGLIENYAGKFPLWLSPVQVAILSVTDETVDYSKEICTILKENNIRVTEDYRNEKIGYKIREAENNQTPYMLILGKKEKDEKILSIRKKGEGDIGHLSAEEFLKLFKDSLNN</sequence>
<dbReference type="HAMAP" id="MF_00184">
    <property type="entry name" value="Thr_tRNA_synth"/>
    <property type="match status" value="1"/>
</dbReference>
<dbReference type="PRINTS" id="PR01047">
    <property type="entry name" value="TRNASYNTHTHR"/>
</dbReference>
<gene>
    <name evidence="13" type="primary">thrS</name>
    <name evidence="15" type="ORF">DCW38_00295</name>
</gene>
<evidence type="ECO:0000256" key="8">
    <source>
        <dbReference type="ARBA" id="ARBA00022840"/>
    </source>
</evidence>
<accession>A0A350H7V1</accession>
<dbReference type="Pfam" id="PF07973">
    <property type="entry name" value="tRNA_SAD"/>
    <property type="match status" value="1"/>
</dbReference>
<keyword evidence="2 13" id="KW-0963">Cytoplasm</keyword>
<dbReference type="InterPro" id="IPR047246">
    <property type="entry name" value="ThrRS_anticodon"/>
</dbReference>
<name>A0A350H7V1_UNCW3</name>
<comment type="subunit">
    <text evidence="13">Homodimer.</text>
</comment>
<dbReference type="GO" id="GO:0004829">
    <property type="term" value="F:threonine-tRNA ligase activity"/>
    <property type="evidence" value="ECO:0007669"/>
    <property type="project" value="UniProtKB-UniRule"/>
</dbReference>
<dbReference type="PANTHER" id="PTHR11451">
    <property type="entry name" value="THREONINE-TRNA LIGASE"/>
    <property type="match status" value="1"/>
</dbReference>
<dbReference type="InterPro" id="IPR002314">
    <property type="entry name" value="aa-tRNA-synt_IIb"/>
</dbReference>
<dbReference type="Gene3D" id="3.30.930.10">
    <property type="entry name" value="Bira Bifunctional Protein, Domain 2"/>
    <property type="match status" value="1"/>
</dbReference>
<keyword evidence="11 13" id="KW-0030">Aminoacyl-tRNA synthetase</keyword>
<dbReference type="SUPFAM" id="SSF55186">
    <property type="entry name" value="ThrRS/AlaRS common domain"/>
    <property type="match status" value="1"/>
</dbReference>
<dbReference type="FunFam" id="3.40.50.800:FF:000001">
    <property type="entry name" value="Threonine--tRNA ligase"/>
    <property type="match status" value="1"/>
</dbReference>
<protein>
    <recommendedName>
        <fullName evidence="13">Threonine--tRNA ligase</fullName>
        <ecNumber evidence="13">6.1.1.3</ecNumber>
    </recommendedName>
    <alternativeName>
        <fullName evidence="13">Threonyl-tRNA synthetase</fullName>
        <shortName evidence="13">ThrRS</shortName>
    </alternativeName>
</protein>
<keyword evidence="5 13" id="KW-0479">Metal-binding</keyword>
<dbReference type="FunFam" id="3.30.980.10:FF:000005">
    <property type="entry name" value="Threonyl-tRNA synthetase, mitochondrial"/>
    <property type="match status" value="1"/>
</dbReference>
<comment type="cofactor">
    <cofactor evidence="13">
        <name>Zn(2+)</name>
        <dbReference type="ChEBI" id="CHEBI:29105"/>
    </cofactor>
    <text evidence="13">Binds 1 zinc ion per subunit.</text>
</comment>
<dbReference type="SUPFAM" id="SSF55681">
    <property type="entry name" value="Class II aaRS and biotin synthetases"/>
    <property type="match status" value="1"/>
</dbReference>
<dbReference type="InterPro" id="IPR036621">
    <property type="entry name" value="Anticodon-bd_dom_sf"/>
</dbReference>
<evidence type="ECO:0000256" key="5">
    <source>
        <dbReference type="ARBA" id="ARBA00022723"/>
    </source>
</evidence>
<organism evidence="15 16">
    <name type="scientific">candidate division WOR-3 bacterium</name>
    <dbReference type="NCBI Taxonomy" id="2052148"/>
    <lineage>
        <taxon>Bacteria</taxon>
        <taxon>Bacteria division WOR-3</taxon>
    </lineage>
</organism>
<feature type="binding site" evidence="13">
    <location>
        <position position="527"/>
    </location>
    <ligand>
        <name>Zn(2+)</name>
        <dbReference type="ChEBI" id="CHEBI:29105"/>
        <note>catalytic</note>
    </ligand>
</feature>
<dbReference type="EMBL" id="DMZY01000009">
    <property type="protein sequence ID" value="HAV91617.1"/>
    <property type="molecule type" value="Genomic_DNA"/>
</dbReference>
<keyword evidence="9 13" id="KW-0694">RNA-binding</keyword>
<dbReference type="PANTHER" id="PTHR11451:SF44">
    <property type="entry name" value="THREONINE--TRNA LIGASE, CHLOROPLASTIC_MITOCHONDRIAL 2"/>
    <property type="match status" value="1"/>
</dbReference>
<dbReference type="SUPFAM" id="SSF52954">
    <property type="entry name" value="Class II aaRS ABD-related"/>
    <property type="match status" value="1"/>
</dbReference>
<evidence type="ECO:0000256" key="1">
    <source>
        <dbReference type="ARBA" id="ARBA00008226"/>
    </source>
</evidence>
<comment type="caution">
    <text evidence="15">The sequence shown here is derived from an EMBL/GenBank/DDBJ whole genome shotgun (WGS) entry which is preliminary data.</text>
</comment>
<dbReference type="Pfam" id="PF03129">
    <property type="entry name" value="HGTP_anticodon"/>
    <property type="match status" value="1"/>
</dbReference>
<dbReference type="Pfam" id="PF00587">
    <property type="entry name" value="tRNA-synt_2b"/>
    <property type="match status" value="1"/>
</dbReference>
<dbReference type="GO" id="GO:0006435">
    <property type="term" value="P:threonyl-tRNA aminoacylation"/>
    <property type="evidence" value="ECO:0007669"/>
    <property type="project" value="UniProtKB-UniRule"/>
</dbReference>
<evidence type="ECO:0000256" key="11">
    <source>
        <dbReference type="ARBA" id="ARBA00023146"/>
    </source>
</evidence>
<dbReference type="CDD" id="cd00771">
    <property type="entry name" value="ThrRS_core"/>
    <property type="match status" value="1"/>
</dbReference>
<reference evidence="15 16" key="1">
    <citation type="journal article" date="2018" name="Nat. Biotechnol.">
        <title>A standardized bacterial taxonomy based on genome phylogeny substantially revises the tree of life.</title>
        <authorList>
            <person name="Parks D.H."/>
            <person name="Chuvochina M."/>
            <person name="Waite D.W."/>
            <person name="Rinke C."/>
            <person name="Skarshewski A."/>
            <person name="Chaumeil P.A."/>
            <person name="Hugenholtz P."/>
        </authorList>
    </citation>
    <scope>NUCLEOTIDE SEQUENCE [LARGE SCALE GENOMIC DNA]</scope>
    <source>
        <strain evidence="15">UBA9956</strain>
    </source>
</reference>
<dbReference type="InterPro" id="IPR004154">
    <property type="entry name" value="Anticodon-bd"/>
</dbReference>
<comment type="caution">
    <text evidence="13">Lacks conserved residue(s) required for the propagation of feature annotation.</text>
</comment>
<feature type="binding site" evidence="13">
    <location>
        <position position="346"/>
    </location>
    <ligand>
        <name>Zn(2+)</name>
        <dbReference type="ChEBI" id="CHEBI:29105"/>
        <note>catalytic</note>
    </ligand>
</feature>
<dbReference type="InterPro" id="IPR018163">
    <property type="entry name" value="Thr/Ala-tRNA-synth_IIc_edit"/>
</dbReference>
<dbReference type="SMART" id="SM00863">
    <property type="entry name" value="tRNA_SAD"/>
    <property type="match status" value="1"/>
</dbReference>
<keyword evidence="10 13" id="KW-0648">Protein biosynthesis</keyword>
<evidence type="ECO:0000256" key="4">
    <source>
        <dbReference type="ARBA" id="ARBA00022598"/>
    </source>
</evidence>
<dbReference type="AlphaFoldDB" id="A0A350H7V1"/>
<dbReference type="GO" id="GO:0000049">
    <property type="term" value="F:tRNA binding"/>
    <property type="evidence" value="ECO:0007669"/>
    <property type="project" value="UniProtKB-KW"/>
</dbReference>
<keyword evidence="3 13" id="KW-0820">tRNA-binding</keyword>
<evidence type="ECO:0000256" key="2">
    <source>
        <dbReference type="ARBA" id="ARBA00022490"/>
    </source>
</evidence>
<evidence type="ECO:0000259" key="14">
    <source>
        <dbReference type="PROSITE" id="PS50862"/>
    </source>
</evidence>